<dbReference type="SUPFAM" id="SSF50156">
    <property type="entry name" value="PDZ domain-like"/>
    <property type="match status" value="1"/>
</dbReference>
<dbReference type="EMBL" id="CP036266">
    <property type="protein sequence ID" value="QDT19333.1"/>
    <property type="molecule type" value="Genomic_DNA"/>
</dbReference>
<dbReference type="AlphaFoldDB" id="A0A517PIY6"/>
<dbReference type="InterPro" id="IPR036034">
    <property type="entry name" value="PDZ_sf"/>
</dbReference>
<dbReference type="SMART" id="SM00228">
    <property type="entry name" value="PDZ"/>
    <property type="match status" value="1"/>
</dbReference>
<dbReference type="OrthoDB" id="248175at2"/>
<dbReference type="InterPro" id="IPR001940">
    <property type="entry name" value="Peptidase_S1C"/>
</dbReference>
<keyword evidence="5" id="KW-1185">Reference proteome</keyword>
<dbReference type="Proteomes" id="UP000320421">
    <property type="component" value="Chromosome"/>
</dbReference>
<keyword evidence="4" id="KW-0378">Hydrolase</keyword>
<feature type="domain" description="PDZ" evidence="3">
    <location>
        <begin position="247"/>
        <end position="316"/>
    </location>
</feature>
<reference evidence="4 5" key="1">
    <citation type="submission" date="2019-02" db="EMBL/GenBank/DDBJ databases">
        <title>Deep-cultivation of Planctomycetes and their phenomic and genomic characterization uncovers novel biology.</title>
        <authorList>
            <person name="Wiegand S."/>
            <person name="Jogler M."/>
            <person name="Boedeker C."/>
            <person name="Pinto D."/>
            <person name="Vollmers J."/>
            <person name="Rivas-Marin E."/>
            <person name="Kohn T."/>
            <person name="Peeters S.H."/>
            <person name="Heuer A."/>
            <person name="Rast P."/>
            <person name="Oberbeckmann S."/>
            <person name="Bunk B."/>
            <person name="Jeske O."/>
            <person name="Meyerdierks A."/>
            <person name="Storesund J.E."/>
            <person name="Kallscheuer N."/>
            <person name="Luecker S."/>
            <person name="Lage O.M."/>
            <person name="Pohl T."/>
            <person name="Merkel B.J."/>
            <person name="Hornburger P."/>
            <person name="Mueller R.-W."/>
            <person name="Bruemmer F."/>
            <person name="Labrenz M."/>
            <person name="Spormann A.M."/>
            <person name="Op den Camp H."/>
            <person name="Overmann J."/>
            <person name="Amann R."/>
            <person name="Jetten M.S.M."/>
            <person name="Mascher T."/>
            <person name="Medema M.H."/>
            <person name="Devos D.P."/>
            <person name="Kaster A.-K."/>
            <person name="Ovreas L."/>
            <person name="Rohde M."/>
            <person name="Galperin M.Y."/>
            <person name="Jogler C."/>
        </authorList>
    </citation>
    <scope>NUCLEOTIDE SEQUENCE [LARGE SCALE GENOMIC DNA]</scope>
    <source>
        <strain evidence="4 5">HG66A1</strain>
    </source>
</reference>
<dbReference type="Pfam" id="PF13365">
    <property type="entry name" value="Trypsin_2"/>
    <property type="match status" value="1"/>
</dbReference>
<feature type="region of interest" description="Disordered" evidence="1">
    <location>
        <begin position="334"/>
        <end position="370"/>
    </location>
</feature>
<evidence type="ECO:0000313" key="5">
    <source>
        <dbReference type="Proteomes" id="UP000320421"/>
    </source>
</evidence>
<dbReference type="GO" id="GO:0006508">
    <property type="term" value="P:proteolysis"/>
    <property type="evidence" value="ECO:0007669"/>
    <property type="project" value="UniProtKB-KW"/>
</dbReference>
<sequence length="585" mass="63978" precursor="true">MQNVFVCALLILSLLCQAPASADTSNVDPAVLAAQKQRIDVIKAVSPSVVAIFGGAGDGGGSGVLVTPDGYALTNFHVVSGAGNFMKCGLNDGKLYDAVIVSIDPTGDVALIKLLGRNDFPVAKLGNSDTVQVGDWAYAMGNPFLLATDFQPTITYGIVSGVHRYQYPAGTFLEYTDCIQVDSSINPGNSGGPLFNDQGELIGINGRGSFEKRGRVNSGAGYAISINQIKHFWDHLKSGRIVDHASLGATVATGFDAKVDVAEILEDSDAYRKGLRLGDEIVSFAGRPIRSVNQFKNILGIYPAGWTLPLVYRRDEQKTKIYVRLQPLHTAAELQEHVSSPKMLPEEKPDDEDPKQPKMPIPMPHGHPAPPAPPEQYKHLYVPKTGFTNYYFNQQQQERLLQALHAHSNFADRKGNWTLIGKLDNGADFTLTLADKGIGLESGNDVFLQSLETGMPVDEPPGTGGLLAALHHFRLLLSGQSDRFTDFYYLGSEPLDGKNEMVDVMVATQTGTISRWYFNKSDLSLRGCDFYLTENSEPCSIRFEQFRTLNGQKFPGELDVQYENRPVMKLKIDRLKLETTDASGK</sequence>
<dbReference type="GO" id="GO:0004252">
    <property type="term" value="F:serine-type endopeptidase activity"/>
    <property type="evidence" value="ECO:0007669"/>
    <property type="project" value="InterPro"/>
</dbReference>
<keyword evidence="2" id="KW-0732">Signal</keyword>
<evidence type="ECO:0000259" key="3">
    <source>
        <dbReference type="PROSITE" id="PS50106"/>
    </source>
</evidence>
<dbReference type="PRINTS" id="PR00834">
    <property type="entry name" value="PROTEASES2C"/>
</dbReference>
<dbReference type="InterPro" id="IPR001478">
    <property type="entry name" value="PDZ"/>
</dbReference>
<feature type="compositionally biased region" description="Pro residues" evidence="1">
    <location>
        <begin position="357"/>
        <end position="370"/>
    </location>
</feature>
<dbReference type="Gene3D" id="2.40.10.120">
    <property type="match status" value="1"/>
</dbReference>
<evidence type="ECO:0000256" key="2">
    <source>
        <dbReference type="SAM" id="SignalP"/>
    </source>
</evidence>
<protein>
    <submittedName>
        <fullName evidence="4">Periplasmic serine endoprotease DegP</fullName>
        <ecNumber evidence="4">3.4.21.107</ecNumber>
    </submittedName>
</protein>
<dbReference type="PANTHER" id="PTHR43019">
    <property type="entry name" value="SERINE ENDOPROTEASE DEGS"/>
    <property type="match status" value="1"/>
</dbReference>
<dbReference type="EC" id="3.4.21.107" evidence="4"/>
<evidence type="ECO:0000313" key="4">
    <source>
        <dbReference type="EMBL" id="QDT19333.1"/>
    </source>
</evidence>
<dbReference type="SUPFAM" id="SSF50494">
    <property type="entry name" value="Trypsin-like serine proteases"/>
    <property type="match status" value="1"/>
</dbReference>
<name>A0A517PIY6_9PLAN</name>
<dbReference type="PANTHER" id="PTHR43019:SF62">
    <property type="entry name" value="SERINE ENDOPROTEASE DEGS"/>
    <property type="match status" value="1"/>
</dbReference>
<dbReference type="RefSeq" id="WP_145181187.1">
    <property type="nucleotide sequence ID" value="NZ_CP036266.1"/>
</dbReference>
<proteinExistence type="predicted"/>
<dbReference type="InterPro" id="IPR009003">
    <property type="entry name" value="Peptidase_S1_PA"/>
</dbReference>
<feature type="chain" id="PRO_5022227286" evidence="2">
    <location>
        <begin position="23"/>
        <end position="585"/>
    </location>
</feature>
<feature type="signal peptide" evidence="2">
    <location>
        <begin position="1"/>
        <end position="22"/>
    </location>
</feature>
<gene>
    <name evidence="4" type="primary">degP_1</name>
    <name evidence="4" type="ORF">HG66A1_10980</name>
</gene>
<keyword evidence="4" id="KW-0645">Protease</keyword>
<dbReference type="PROSITE" id="PS50106">
    <property type="entry name" value="PDZ"/>
    <property type="match status" value="1"/>
</dbReference>
<organism evidence="4 5">
    <name type="scientific">Gimesia chilikensis</name>
    <dbReference type="NCBI Taxonomy" id="2605989"/>
    <lineage>
        <taxon>Bacteria</taxon>
        <taxon>Pseudomonadati</taxon>
        <taxon>Planctomycetota</taxon>
        <taxon>Planctomycetia</taxon>
        <taxon>Planctomycetales</taxon>
        <taxon>Planctomycetaceae</taxon>
        <taxon>Gimesia</taxon>
    </lineage>
</organism>
<dbReference type="Gene3D" id="2.30.42.10">
    <property type="match status" value="1"/>
</dbReference>
<accession>A0A517PIY6</accession>
<evidence type="ECO:0000256" key="1">
    <source>
        <dbReference type="SAM" id="MobiDB-lite"/>
    </source>
</evidence>